<dbReference type="KEGG" id="stcm:SCMC78_64670"/>
<sequence length="112" mass="12047">MDEDAAAVAGVAEATVPAPAAAASAAVRTVLREVGLVMVVTPGRMRKVVCGCRSVRQLSRLRAGSGQRFGNRRRTNMGLDHWRDLRWCAAHPGAAPCRNVPWSHGRPGPPRR</sequence>
<protein>
    <submittedName>
        <fullName evidence="1">Uncharacterized protein</fullName>
    </submittedName>
</protein>
<dbReference type="AlphaFoldDB" id="A0AB33KQ90"/>
<proteinExistence type="predicted"/>
<evidence type="ECO:0000313" key="1">
    <source>
        <dbReference type="EMBL" id="BFP56660.1"/>
    </source>
</evidence>
<organism evidence="1">
    <name type="scientific">Streptomyces sp. CMC78</name>
    <dbReference type="NCBI Taxonomy" id="3231512"/>
    <lineage>
        <taxon>Bacteria</taxon>
        <taxon>Bacillati</taxon>
        <taxon>Actinomycetota</taxon>
        <taxon>Actinomycetes</taxon>
        <taxon>Kitasatosporales</taxon>
        <taxon>Streptomycetaceae</taxon>
        <taxon>Streptomyces</taxon>
    </lineage>
</organism>
<gene>
    <name evidence="1" type="ORF">SCMC78_64670</name>
</gene>
<reference evidence="1" key="1">
    <citation type="submission" date="2024-07" db="EMBL/GenBank/DDBJ databases">
        <title>Complete genome sequences of cellulolytic bacteria, Kitasatospora sp. CMC57 and Streptomyces sp. CMC78, isolated from Japanese agricultural soil.</title>
        <authorList>
            <person name="Hashimoto T."/>
            <person name="Ito M."/>
            <person name="Iwamoto M."/>
            <person name="Fukahori D."/>
            <person name="Shoda T."/>
            <person name="Sakoda M."/>
            <person name="Morohoshi T."/>
            <person name="Mitsuboshi M."/>
            <person name="Nishizawa T."/>
        </authorList>
    </citation>
    <scope>NUCLEOTIDE SEQUENCE</scope>
    <source>
        <strain evidence="1">CMC78</strain>
    </source>
</reference>
<accession>A0AB33KQ90</accession>
<name>A0AB33KQ90_9ACTN</name>
<dbReference type="EMBL" id="AP035884">
    <property type="protein sequence ID" value="BFP56660.1"/>
    <property type="molecule type" value="Genomic_DNA"/>
</dbReference>